<keyword evidence="12" id="KW-1185">Reference proteome</keyword>
<proteinExistence type="inferred from homology"/>
<dbReference type="PROSITE" id="PS01127">
    <property type="entry name" value="EF_TS_2"/>
    <property type="match status" value="1"/>
</dbReference>
<dbReference type="STRING" id="1408416.GCA_000702765_01248"/>
<evidence type="ECO:0000256" key="3">
    <source>
        <dbReference type="ARBA" id="ARBA00022490"/>
    </source>
</evidence>
<comment type="function">
    <text evidence="6 7 8">Associates with the EF-Tu.GDP complex and induces the exchange of GDP to GTP. It remains bound to the aminoacyl-tRNA.EF-Tu.GTP complex up to the GTP hydrolysis stage on the ribosome.</text>
</comment>
<keyword evidence="4 7" id="KW-0251">Elongation factor</keyword>
<dbReference type="PROSITE" id="PS01126">
    <property type="entry name" value="EF_TS_1"/>
    <property type="match status" value="1"/>
</dbReference>
<evidence type="ECO:0000256" key="6">
    <source>
        <dbReference type="ARBA" id="ARBA00025453"/>
    </source>
</evidence>
<dbReference type="InterPro" id="IPR001816">
    <property type="entry name" value="Transl_elong_EFTs/EF1B"/>
</dbReference>
<dbReference type="GO" id="GO:0005737">
    <property type="term" value="C:cytoplasm"/>
    <property type="evidence" value="ECO:0007669"/>
    <property type="project" value="UniProtKB-SubCell"/>
</dbReference>
<dbReference type="NCBIfam" id="TIGR00116">
    <property type="entry name" value="tsf"/>
    <property type="match status" value="1"/>
</dbReference>
<dbReference type="FunFam" id="1.10.8.10:FF:000001">
    <property type="entry name" value="Elongation factor Ts"/>
    <property type="match status" value="1"/>
</dbReference>
<dbReference type="PANTHER" id="PTHR11741">
    <property type="entry name" value="ELONGATION FACTOR TS"/>
    <property type="match status" value="1"/>
</dbReference>
<dbReference type="InterPro" id="IPR009060">
    <property type="entry name" value="UBA-like_sf"/>
</dbReference>
<accession>A0A449BLA3</accession>
<evidence type="ECO:0000256" key="2">
    <source>
        <dbReference type="ARBA" id="ARBA00016956"/>
    </source>
</evidence>
<dbReference type="CDD" id="cd14275">
    <property type="entry name" value="UBA_EF-Ts"/>
    <property type="match status" value="1"/>
</dbReference>
<evidence type="ECO:0000259" key="10">
    <source>
        <dbReference type="Pfam" id="PF00889"/>
    </source>
</evidence>
<evidence type="ECO:0000256" key="5">
    <source>
        <dbReference type="ARBA" id="ARBA00022917"/>
    </source>
</evidence>
<evidence type="ECO:0000313" key="11">
    <source>
        <dbReference type="EMBL" id="VEU83213.1"/>
    </source>
</evidence>
<organism evidence="11 12">
    <name type="scientific">Acholeplasma hippikon</name>
    <dbReference type="NCBI Taxonomy" id="264636"/>
    <lineage>
        <taxon>Bacteria</taxon>
        <taxon>Bacillati</taxon>
        <taxon>Mycoplasmatota</taxon>
        <taxon>Mollicutes</taxon>
        <taxon>Acholeplasmatales</taxon>
        <taxon>Acholeplasmataceae</taxon>
        <taxon>Acholeplasma</taxon>
    </lineage>
</organism>
<keyword evidence="3 7" id="KW-0963">Cytoplasm</keyword>
<sequence length="296" mass="32186">MVVTAAMVKELRERTGAGMLDCKKALEENEGNIEKAIDYLREKGIAKAAKKADRVAAEGLTSVLVKGNDAVLFELNSETDFVAKNQQFLDLLEKIGNIIVNSNASNTEEVLALVSEGQTVEQLLLGATATIGEKISLRRVMRVTKADGQGFGAYKHMGGKISVLTVTEKEDAEVAKDLAMHVCVFNPRFMDRASVDQETIDRESHIIHEQMAQDASLASKPAKVLEGIAAGKLAKVLQEFVLVDQAFVKDPAIKVSQYLAQHKNNIVSYVRLAVGEGIEKVETDFAAEVMAQANIK</sequence>
<evidence type="ECO:0000313" key="12">
    <source>
        <dbReference type="Proteomes" id="UP000290909"/>
    </source>
</evidence>
<protein>
    <recommendedName>
        <fullName evidence="2 7">Elongation factor Ts</fullName>
        <shortName evidence="7">EF-Ts</shortName>
    </recommendedName>
</protein>
<comment type="similarity">
    <text evidence="1 7 8">Belongs to the EF-Ts family.</text>
</comment>
<dbReference type="KEGG" id="ahk:NCTC10172_01273"/>
<dbReference type="PANTHER" id="PTHR11741:SF0">
    <property type="entry name" value="ELONGATION FACTOR TS, MITOCHONDRIAL"/>
    <property type="match status" value="1"/>
</dbReference>
<dbReference type="Gene3D" id="3.30.479.20">
    <property type="entry name" value="Elongation factor Ts, dimerisation domain"/>
    <property type="match status" value="2"/>
</dbReference>
<evidence type="ECO:0000256" key="4">
    <source>
        <dbReference type="ARBA" id="ARBA00022768"/>
    </source>
</evidence>
<gene>
    <name evidence="7 11" type="primary">tsf</name>
    <name evidence="11" type="ORF">NCTC10172_01273</name>
</gene>
<dbReference type="HAMAP" id="MF_00050">
    <property type="entry name" value="EF_Ts"/>
    <property type="match status" value="1"/>
</dbReference>
<evidence type="ECO:0000256" key="1">
    <source>
        <dbReference type="ARBA" id="ARBA00005532"/>
    </source>
</evidence>
<feature type="domain" description="Translation elongation factor EFTs/EF1B dimerisation" evidence="10">
    <location>
        <begin position="70"/>
        <end position="276"/>
    </location>
</feature>
<dbReference type="SUPFAM" id="SSF46934">
    <property type="entry name" value="UBA-like"/>
    <property type="match status" value="1"/>
</dbReference>
<dbReference type="InterPro" id="IPR018101">
    <property type="entry name" value="Transl_elong_Ts_CS"/>
</dbReference>
<evidence type="ECO:0000256" key="9">
    <source>
        <dbReference type="RuleBase" id="RU000643"/>
    </source>
</evidence>
<dbReference type="RefSeq" id="WP_035369982.1">
    <property type="nucleotide sequence ID" value="NZ_LR215050.1"/>
</dbReference>
<evidence type="ECO:0000256" key="8">
    <source>
        <dbReference type="RuleBase" id="RU000642"/>
    </source>
</evidence>
<keyword evidence="5 7" id="KW-0648">Protein biosynthesis</keyword>
<comment type="subcellular location">
    <subcellularLocation>
        <location evidence="7 9">Cytoplasm</location>
    </subcellularLocation>
</comment>
<dbReference type="SUPFAM" id="SSF54713">
    <property type="entry name" value="Elongation factor Ts (EF-Ts), dimerisation domain"/>
    <property type="match status" value="2"/>
</dbReference>
<dbReference type="Gene3D" id="1.10.8.10">
    <property type="entry name" value="DNA helicase RuvA subunit, C-terminal domain"/>
    <property type="match status" value="1"/>
</dbReference>
<evidence type="ECO:0000256" key="7">
    <source>
        <dbReference type="HAMAP-Rule" id="MF_00050"/>
    </source>
</evidence>
<dbReference type="AlphaFoldDB" id="A0A449BLA3"/>
<name>A0A449BLA3_9MOLU</name>
<feature type="region of interest" description="Involved in Mg(2+) ion dislocation from EF-Tu" evidence="7">
    <location>
        <begin position="79"/>
        <end position="82"/>
    </location>
</feature>
<dbReference type="Pfam" id="PF00889">
    <property type="entry name" value="EF_TS"/>
    <property type="match status" value="1"/>
</dbReference>
<dbReference type="GO" id="GO:0003746">
    <property type="term" value="F:translation elongation factor activity"/>
    <property type="evidence" value="ECO:0007669"/>
    <property type="project" value="UniProtKB-UniRule"/>
</dbReference>
<dbReference type="EMBL" id="LR215050">
    <property type="protein sequence ID" value="VEU83213.1"/>
    <property type="molecule type" value="Genomic_DNA"/>
</dbReference>
<dbReference type="Gene3D" id="1.10.286.20">
    <property type="match status" value="1"/>
</dbReference>
<dbReference type="InterPro" id="IPR036402">
    <property type="entry name" value="EF-Ts_dimer_sf"/>
</dbReference>
<reference evidence="11 12" key="1">
    <citation type="submission" date="2019-01" db="EMBL/GenBank/DDBJ databases">
        <authorList>
            <consortium name="Pathogen Informatics"/>
        </authorList>
    </citation>
    <scope>NUCLEOTIDE SEQUENCE [LARGE SCALE GENOMIC DNA]</scope>
    <source>
        <strain evidence="11 12">NCTC10172</strain>
    </source>
</reference>
<dbReference type="InterPro" id="IPR014039">
    <property type="entry name" value="Transl_elong_EFTs/EF1B_dimer"/>
</dbReference>
<dbReference type="Proteomes" id="UP000290909">
    <property type="component" value="Chromosome"/>
</dbReference>